<evidence type="ECO:0000313" key="11">
    <source>
        <dbReference type="Proteomes" id="UP000314982"/>
    </source>
</evidence>
<dbReference type="InterPro" id="IPR019473">
    <property type="entry name" value="TFIID_su8_C"/>
</dbReference>
<dbReference type="Ensembl" id="ENSHHUT00000080274.1">
    <property type="protein sequence ID" value="ENSHHUP00000077754.1"/>
    <property type="gene ID" value="ENSHHUG00000045397.1"/>
</dbReference>
<dbReference type="Proteomes" id="UP000314982">
    <property type="component" value="Unassembled WGS sequence"/>
</dbReference>
<dbReference type="GO" id="GO:0005669">
    <property type="term" value="C:transcription factor TFIID complex"/>
    <property type="evidence" value="ECO:0007669"/>
    <property type="project" value="InterPro"/>
</dbReference>
<dbReference type="GO" id="GO:0006367">
    <property type="term" value="P:transcription initiation at RNA polymerase II promoter"/>
    <property type="evidence" value="ECO:0007669"/>
    <property type="project" value="TreeGrafter"/>
</dbReference>
<dbReference type="Gene3D" id="1.10.20.10">
    <property type="entry name" value="Histone, subunit A"/>
    <property type="match status" value="1"/>
</dbReference>
<evidence type="ECO:0000256" key="4">
    <source>
        <dbReference type="ARBA" id="ARBA00023015"/>
    </source>
</evidence>
<dbReference type="Pfam" id="PF10406">
    <property type="entry name" value="TAF8_C"/>
    <property type="match status" value="1"/>
</dbReference>
<evidence type="ECO:0000256" key="8">
    <source>
        <dbReference type="SAM" id="MobiDB-lite"/>
    </source>
</evidence>
<dbReference type="InterPro" id="IPR037818">
    <property type="entry name" value="TAF8"/>
</dbReference>
<dbReference type="Pfam" id="PF07524">
    <property type="entry name" value="Bromo_TP"/>
    <property type="match status" value="1"/>
</dbReference>
<dbReference type="InterPro" id="IPR009072">
    <property type="entry name" value="Histone-fold"/>
</dbReference>
<evidence type="ECO:0000256" key="6">
    <source>
        <dbReference type="ARBA" id="ARBA00023242"/>
    </source>
</evidence>
<keyword evidence="5" id="KW-0804">Transcription</keyword>
<keyword evidence="4" id="KW-0805">Transcription regulation</keyword>
<dbReference type="InterPro" id="IPR006565">
    <property type="entry name" value="BTP"/>
</dbReference>
<reference evidence="10" key="3">
    <citation type="submission" date="2025-09" db="UniProtKB">
        <authorList>
            <consortium name="Ensembl"/>
        </authorList>
    </citation>
    <scope>IDENTIFICATION</scope>
</reference>
<reference evidence="11" key="1">
    <citation type="submission" date="2018-06" db="EMBL/GenBank/DDBJ databases">
        <title>Genome assembly of Danube salmon.</title>
        <authorList>
            <person name="Macqueen D.J."/>
            <person name="Gundappa M.K."/>
        </authorList>
    </citation>
    <scope>NUCLEOTIDE SEQUENCE [LARGE SCALE GENOMIC DNA]</scope>
</reference>
<dbReference type="CDD" id="cd08049">
    <property type="entry name" value="TAF8"/>
    <property type="match status" value="1"/>
</dbReference>
<evidence type="ECO:0000256" key="2">
    <source>
        <dbReference type="ARBA" id="ARBA00008767"/>
    </source>
</evidence>
<feature type="compositionally biased region" description="Acidic residues" evidence="8">
    <location>
        <begin position="240"/>
        <end position="252"/>
    </location>
</feature>
<comment type="similarity">
    <text evidence="2">Belongs to the TAF8 family.</text>
</comment>
<comment type="subcellular location">
    <subcellularLocation>
        <location evidence="1">Nucleus</location>
    </subcellularLocation>
</comment>
<feature type="domain" description="Bromodomain associated" evidence="9">
    <location>
        <begin position="31"/>
        <end position="108"/>
    </location>
</feature>
<dbReference type="GO" id="GO:0046982">
    <property type="term" value="F:protein heterodimerization activity"/>
    <property type="evidence" value="ECO:0007669"/>
    <property type="project" value="InterPro"/>
</dbReference>
<dbReference type="SMART" id="SM00576">
    <property type="entry name" value="BTP"/>
    <property type="match status" value="1"/>
</dbReference>
<evidence type="ECO:0000256" key="5">
    <source>
        <dbReference type="ARBA" id="ARBA00023163"/>
    </source>
</evidence>
<reference evidence="10" key="2">
    <citation type="submission" date="2025-08" db="UniProtKB">
        <authorList>
            <consortium name="Ensembl"/>
        </authorList>
    </citation>
    <scope>IDENTIFICATION</scope>
</reference>
<keyword evidence="11" id="KW-1185">Reference proteome</keyword>
<dbReference type="GeneTree" id="ENSGT00390000017567"/>
<dbReference type="PANTHER" id="PTHR46469:SF1">
    <property type="entry name" value="TRANSCRIPTION INITIATION FACTOR TFIID SUBUNIT 8"/>
    <property type="match status" value="1"/>
</dbReference>
<keyword evidence="6" id="KW-0539">Nucleus</keyword>
<organism evidence="10 11">
    <name type="scientific">Hucho hucho</name>
    <name type="common">huchen</name>
    <dbReference type="NCBI Taxonomy" id="62062"/>
    <lineage>
        <taxon>Eukaryota</taxon>
        <taxon>Metazoa</taxon>
        <taxon>Chordata</taxon>
        <taxon>Craniata</taxon>
        <taxon>Vertebrata</taxon>
        <taxon>Euteleostomi</taxon>
        <taxon>Actinopterygii</taxon>
        <taxon>Neopterygii</taxon>
        <taxon>Teleostei</taxon>
        <taxon>Protacanthopterygii</taxon>
        <taxon>Salmoniformes</taxon>
        <taxon>Salmonidae</taxon>
        <taxon>Salmoninae</taxon>
        <taxon>Hucho</taxon>
    </lineage>
</organism>
<evidence type="ECO:0000313" key="10">
    <source>
        <dbReference type="Ensembl" id="ENSHHUP00000077754.1"/>
    </source>
</evidence>
<dbReference type="CDD" id="cd22918">
    <property type="entry name" value="HFD_TAF8"/>
    <property type="match status" value="1"/>
</dbReference>
<evidence type="ECO:0000256" key="7">
    <source>
        <dbReference type="ARBA" id="ARBA00031721"/>
    </source>
</evidence>
<evidence type="ECO:0000256" key="3">
    <source>
        <dbReference type="ARBA" id="ARBA00017307"/>
    </source>
</evidence>
<evidence type="ECO:0000256" key="1">
    <source>
        <dbReference type="ARBA" id="ARBA00004123"/>
    </source>
</evidence>
<feature type="region of interest" description="Disordered" evidence="8">
    <location>
        <begin position="240"/>
        <end position="320"/>
    </location>
</feature>
<evidence type="ECO:0000259" key="9">
    <source>
        <dbReference type="SMART" id="SM00576"/>
    </source>
</evidence>
<dbReference type="PANTHER" id="PTHR46469">
    <property type="entry name" value="TRANSCRIPTION INITIATION FACTOR TFIID SUBUNIT 8"/>
    <property type="match status" value="1"/>
</dbReference>
<proteinExistence type="inferred from homology"/>
<accession>A0A4W5QZN1</accession>
<sequence>MADPAVMAGGFSAVVGRSGCGKATSSPAENYQLARRRTLQVVVSSLLTECGFESAEKAAVESLTEMIQSYISEVGRCAKAYCEHTARITPTLSDTVVTLIEMGFNVNTLPVYAKRSQRMVITAPPVTNAPVIPKALIAGQKRTHPSHIPSHFPEFPDPHTYIKTPTFREPVSDYQVVREKAASQRRDVERALTRFMAKTGETQSLFKDDITAFPLIAARPSSIPYLSALLPSELELQTLEETDSSEQDDQTDSENTPGNNLNDDPGADKENSMLPPGGVVPSVKASEENMIDNPYLRPVKKPKKDPDVLIEPPEAKVDGPRSIHSLSLKLTFRFWAQSMMQGPLVELNIRGGLTSSTTACSKERLIEDWPIRDGSSIT</sequence>
<dbReference type="STRING" id="62062.ENSHHUP00000077754"/>
<protein>
    <recommendedName>
        <fullName evidence="3">Transcription initiation factor TFIID subunit 8</fullName>
    </recommendedName>
    <alternativeName>
        <fullName evidence="7">TBP-associated factor 8</fullName>
    </alternativeName>
</protein>
<name>A0A4W5QZN1_9TELE</name>
<dbReference type="AlphaFoldDB" id="A0A4W5QZN1"/>